<evidence type="ECO:0000313" key="3">
    <source>
        <dbReference type="Proteomes" id="UP000230605"/>
    </source>
</evidence>
<dbReference type="InterPro" id="IPR008928">
    <property type="entry name" value="6-hairpin_glycosidase_sf"/>
</dbReference>
<dbReference type="AlphaFoldDB" id="A0A2G5I5S9"/>
<dbReference type="SMART" id="SM01149">
    <property type="entry name" value="DUF1237"/>
    <property type="match status" value="1"/>
</dbReference>
<dbReference type="GO" id="GO:0005975">
    <property type="term" value="P:carbohydrate metabolic process"/>
    <property type="evidence" value="ECO:0007669"/>
    <property type="project" value="InterPro"/>
</dbReference>
<evidence type="ECO:0000256" key="1">
    <source>
        <dbReference type="SAM" id="SignalP"/>
    </source>
</evidence>
<dbReference type="Pfam" id="PF06824">
    <property type="entry name" value="Glyco_hydro_125"/>
    <property type="match status" value="1"/>
</dbReference>
<protein>
    <submittedName>
        <fullName evidence="2">Meiotically up-regulated protein</fullName>
    </submittedName>
</protein>
<dbReference type="Proteomes" id="UP000230605">
    <property type="component" value="Chromosome 3"/>
</dbReference>
<keyword evidence="1" id="KW-0732">Signal</keyword>
<dbReference type="InterPro" id="IPR012341">
    <property type="entry name" value="6hp_glycosidase-like_sf"/>
</dbReference>
<name>A0A2G5I5S9_CERBT</name>
<dbReference type="InterPro" id="IPR008313">
    <property type="entry name" value="GH125"/>
</dbReference>
<dbReference type="OrthoDB" id="7771656at2759"/>
<dbReference type="PANTHER" id="PTHR31047:SF1">
    <property type="entry name" value="DUF1237 DOMAIN-CONTAINING PROTEIN"/>
    <property type="match status" value="1"/>
</dbReference>
<dbReference type="PIRSF" id="PIRSF028846">
    <property type="entry name" value="UCP028846"/>
    <property type="match status" value="1"/>
</dbReference>
<proteinExistence type="predicted"/>
<dbReference type="EMBL" id="LKMD01000101">
    <property type="protein sequence ID" value="PIB00176.1"/>
    <property type="molecule type" value="Genomic_DNA"/>
</dbReference>
<reference evidence="2 3" key="1">
    <citation type="submission" date="2015-10" db="EMBL/GenBank/DDBJ databases">
        <title>The cercosporin biosynthetic gene cluster was horizontally transferred to several fungal lineages and shown to be expanded in Cercospora beticola based on microsynteny with recipient genomes.</title>
        <authorList>
            <person name="De Jonge R."/>
            <person name="Ebert M.K."/>
            <person name="Suttle J.C."/>
            <person name="Jurick Ii W.M."/>
            <person name="Secor G.A."/>
            <person name="Thomma B.P."/>
            <person name="Van De Peer Y."/>
            <person name="Bolton M.D."/>
        </authorList>
    </citation>
    <scope>NUCLEOTIDE SEQUENCE [LARGE SCALE GENOMIC DNA]</scope>
    <source>
        <strain evidence="2 3">09-40</strain>
    </source>
</reference>
<comment type="caution">
    <text evidence="2">The sequence shown here is derived from an EMBL/GenBank/DDBJ whole genome shotgun (WGS) entry which is preliminary data.</text>
</comment>
<feature type="chain" id="PRO_5013734250" evidence="1">
    <location>
        <begin position="22"/>
        <end position="524"/>
    </location>
</feature>
<organism evidence="2 3">
    <name type="scientific">Cercospora beticola</name>
    <name type="common">Sugarbeet leaf spot fungus</name>
    <dbReference type="NCBI Taxonomy" id="122368"/>
    <lineage>
        <taxon>Eukaryota</taxon>
        <taxon>Fungi</taxon>
        <taxon>Dikarya</taxon>
        <taxon>Ascomycota</taxon>
        <taxon>Pezizomycotina</taxon>
        <taxon>Dothideomycetes</taxon>
        <taxon>Dothideomycetidae</taxon>
        <taxon>Mycosphaerellales</taxon>
        <taxon>Mycosphaerellaceae</taxon>
        <taxon>Cercospora</taxon>
    </lineage>
</organism>
<accession>A0A2G5I5S9</accession>
<dbReference type="Gene3D" id="1.50.10.10">
    <property type="match status" value="1"/>
</dbReference>
<evidence type="ECO:0000313" key="2">
    <source>
        <dbReference type="EMBL" id="PIB00176.1"/>
    </source>
</evidence>
<dbReference type="PANTHER" id="PTHR31047">
    <property type="entry name" value="MEIOTICALLY UP-REGULATED GENE 157 PROTEIN"/>
    <property type="match status" value="1"/>
</dbReference>
<dbReference type="GO" id="GO:0003824">
    <property type="term" value="F:catalytic activity"/>
    <property type="evidence" value="ECO:0007669"/>
    <property type="project" value="UniProtKB-ARBA"/>
</dbReference>
<gene>
    <name evidence="2" type="ORF">CB0940_03508</name>
</gene>
<feature type="signal peptide" evidence="1">
    <location>
        <begin position="1"/>
        <end position="21"/>
    </location>
</feature>
<dbReference type="SUPFAM" id="SSF48208">
    <property type="entry name" value="Six-hairpin glycosidases"/>
    <property type="match status" value="1"/>
</dbReference>
<sequence>MPTMALKYILSSVSYLTAVLAAENLTCPDYSVYAKERHEPYSEGTYQLSYQRPVTRCRTFNSSVVEEAIERIQGEIADPDLKRLFENAFPNTLDTAVKWKGTAAGSDEELTFLITGDIDAMWLRDSANQVQSYLPLLEASSESNSLASLFRGVINLQARYLLFDPYCNSFQPPVESGLNASFNEYAAEDIVLPKYDNTTVFECKYELDSLAAFLQVSYDYYKATQDAEFFGKYQWMKAVEAVLKTAEEQMVGSYEPDGRVYNLTYQFQRPTTRSTETQANNGLANPFNNGTGLVRSAFRPADDATIYQGLIPSNMQFSRYLAATADIAAKISGQEALAQKMRDLSESIRNAISNYGIVEIPGFGKVYAFEVDGYWGQNIMDDANIPSLLSAPFLGYLNASDEVYQNTRKLILSSANPYFMRGPVINGIGGPHVGPGYAWPMASIVRILTSSDDAEITEQLREIVSSTDRLGLIHESINTFNASDWTRQWFSWANGLFGQAILDLSDRKADILKQSFQQKETYRS</sequence>